<evidence type="ECO:0000256" key="4">
    <source>
        <dbReference type="ARBA" id="ARBA00022448"/>
    </source>
</evidence>
<comment type="subcellular location">
    <subcellularLocation>
        <location evidence="2 9">Cell membrane</location>
        <topology evidence="2 9">Multi-pass membrane protein</topology>
    </subcellularLocation>
</comment>
<reference evidence="10" key="2">
    <citation type="submission" date="2020-01" db="EMBL/GenBank/DDBJ databases">
        <authorList>
            <person name="Korhonen P.K.K."/>
            <person name="Guangxu M.G."/>
            <person name="Wang T.W."/>
            <person name="Stroehlein A.J.S."/>
            <person name="Young N.D."/>
            <person name="Ang C.-S.A."/>
            <person name="Fernando D.W.F."/>
            <person name="Lu H.L."/>
            <person name="Taylor S.T."/>
            <person name="Ehtesham M.E.M."/>
            <person name="Najaraj S.H.N."/>
            <person name="Harsha G.H.G."/>
            <person name="Madugundu A.M."/>
            <person name="Renuse S.R."/>
            <person name="Holt D.H."/>
            <person name="Pandey A.P."/>
            <person name="Papenfuss A.P."/>
            <person name="Gasser R.B.G."/>
            <person name="Fischer K.F."/>
        </authorList>
    </citation>
    <scope>NUCLEOTIDE SEQUENCE</scope>
    <source>
        <strain evidence="10">SSS_KF_BRIS2020</strain>
    </source>
</reference>
<feature type="transmembrane region" description="Helical" evidence="9">
    <location>
        <begin position="297"/>
        <end position="320"/>
    </location>
</feature>
<evidence type="ECO:0000256" key="9">
    <source>
        <dbReference type="RuleBase" id="RU368035"/>
    </source>
</evidence>
<feature type="transmembrane region" description="Helical" evidence="9">
    <location>
        <begin position="332"/>
        <end position="354"/>
    </location>
</feature>
<feature type="transmembrane region" description="Helical" evidence="9">
    <location>
        <begin position="6"/>
        <end position="26"/>
    </location>
</feature>
<evidence type="ECO:0000256" key="7">
    <source>
        <dbReference type="ARBA" id="ARBA00022989"/>
    </source>
</evidence>
<dbReference type="PANTHER" id="PTHR12929">
    <property type="entry name" value="SOLUTE CARRIER FAMILY 52"/>
    <property type="match status" value="1"/>
</dbReference>
<evidence type="ECO:0000313" key="12">
    <source>
        <dbReference type="Proteomes" id="UP000070412"/>
    </source>
</evidence>
<evidence type="ECO:0000256" key="8">
    <source>
        <dbReference type="ARBA" id="ARBA00023136"/>
    </source>
</evidence>
<feature type="transmembrane region" description="Helical" evidence="9">
    <location>
        <begin position="106"/>
        <end position="131"/>
    </location>
</feature>
<evidence type="ECO:0000313" key="10">
    <source>
        <dbReference type="EMBL" id="KAF7489340.1"/>
    </source>
</evidence>
<dbReference type="OrthoDB" id="9995836at2759"/>
<feature type="transmembrane region" description="Helical" evidence="9">
    <location>
        <begin position="361"/>
        <end position="378"/>
    </location>
</feature>
<dbReference type="InterPro" id="IPR009357">
    <property type="entry name" value="Riboflavin_transptr"/>
</dbReference>
<keyword evidence="5 9" id="KW-1003">Cell membrane</keyword>
<reference evidence="12" key="1">
    <citation type="journal article" date="2020" name="PLoS Negl. Trop. Dis.">
        <title>High-quality nuclear genome for Sarcoptes scabiei-A critical resource for a neglected parasite.</title>
        <authorList>
            <person name="Korhonen P.K."/>
            <person name="Gasser R.B."/>
            <person name="Ma G."/>
            <person name="Wang T."/>
            <person name="Stroehlein A.J."/>
            <person name="Young N.D."/>
            <person name="Ang C.S."/>
            <person name="Fernando D.D."/>
            <person name="Lu H.C."/>
            <person name="Taylor S."/>
            <person name="Reynolds S.L."/>
            <person name="Mofiz E."/>
            <person name="Najaraj S.H."/>
            <person name="Gowda H."/>
            <person name="Madugundu A."/>
            <person name="Renuse S."/>
            <person name="Holt D."/>
            <person name="Pandey A."/>
            <person name="Papenfuss A.T."/>
            <person name="Fischer K."/>
        </authorList>
    </citation>
    <scope>NUCLEOTIDE SEQUENCE [LARGE SCALE GENOMIC DNA]</scope>
</reference>
<proteinExistence type="inferred from homology"/>
<evidence type="ECO:0000256" key="6">
    <source>
        <dbReference type="ARBA" id="ARBA00022692"/>
    </source>
</evidence>
<dbReference type="EMBL" id="WVUK01000065">
    <property type="protein sequence ID" value="KAF7489340.1"/>
    <property type="molecule type" value="Genomic_DNA"/>
</dbReference>
<feature type="transmembrane region" description="Helical" evidence="9">
    <location>
        <begin position="38"/>
        <end position="62"/>
    </location>
</feature>
<comment type="catalytic activity">
    <reaction evidence="1 9">
        <text>riboflavin(in) = riboflavin(out)</text>
        <dbReference type="Rhea" id="RHEA:35015"/>
        <dbReference type="ChEBI" id="CHEBI:57986"/>
    </reaction>
</comment>
<evidence type="ECO:0000313" key="11">
    <source>
        <dbReference type="EnsemblMetazoa" id="KAF7489340.1"/>
    </source>
</evidence>
<keyword evidence="8 9" id="KW-0472">Membrane</keyword>
<keyword evidence="7 9" id="KW-1133">Transmembrane helix</keyword>
<evidence type="ECO:0000256" key="5">
    <source>
        <dbReference type="ARBA" id="ARBA00022475"/>
    </source>
</evidence>
<feature type="transmembrane region" description="Helical" evidence="9">
    <location>
        <begin position="398"/>
        <end position="424"/>
    </location>
</feature>
<sequence>MADLRILLLAMLFGTGSWIAMTGLWLEMPLFIQKLPEGWSLASHMNIMIQLANIGPFLYWILEKRYKMVNDINAIHLQMWLGIVSCLFLIGFWNRTSELFGQQKSIFLLIFTFFLAFTDCTSSVTFLPFMARFSSSYLPAYLVGEGLSSFLPSLTALIQGSGHSNHRNDCLDVKKINETESRINFTNSSLIIDSDESTTIDNPMIIKPRFSIEIFLCSLLLTLSISYGAFLGLRFFSFARKEQQTHQERINQHNLREIANTSRLKRKTRMSEDLNSDVETRPPVIDKSLPLSSSDDWIYYLFLGQMFLNCFLTLGFMPPLQPFSSLPYGPDVLHFVVILSAISYPIGCFSGMLFEKRSIRFVTSLTLLVIAIAIYIITDSLGQQGPPLVETAWNDWHPWSIIFVWVLFIGIGSYSRTMITLIICDHKGRRGMFWTGMNTQIGSTLGGFLIFILINYFKIFNQCDLD</sequence>
<dbReference type="AlphaFoldDB" id="A0A834R2T7"/>
<evidence type="ECO:0000256" key="3">
    <source>
        <dbReference type="ARBA" id="ARBA00006366"/>
    </source>
</evidence>
<keyword evidence="4 9" id="KW-0813">Transport</keyword>
<keyword evidence="6 9" id="KW-0812">Transmembrane</keyword>
<comment type="similarity">
    <text evidence="3 9">Belongs to the riboflavin transporter family.</text>
</comment>
<evidence type="ECO:0000256" key="1">
    <source>
        <dbReference type="ARBA" id="ARBA00000215"/>
    </source>
</evidence>
<feature type="transmembrane region" description="Helical" evidence="9">
    <location>
        <begin position="210"/>
        <end position="233"/>
    </location>
</feature>
<feature type="transmembrane region" description="Helical" evidence="9">
    <location>
        <begin position="436"/>
        <end position="457"/>
    </location>
</feature>
<protein>
    <recommendedName>
        <fullName evidence="9">Riboflavin transporter</fullName>
    </recommendedName>
</protein>
<name>A0A834R2T7_SARSC</name>
<dbReference type="GO" id="GO:0032217">
    <property type="term" value="F:riboflavin transmembrane transporter activity"/>
    <property type="evidence" value="ECO:0007669"/>
    <property type="project" value="UniProtKB-UniRule"/>
</dbReference>
<dbReference type="GO" id="GO:0005886">
    <property type="term" value="C:plasma membrane"/>
    <property type="evidence" value="ECO:0007669"/>
    <property type="project" value="UniProtKB-SubCell"/>
</dbReference>
<dbReference type="PANTHER" id="PTHR12929:SF10">
    <property type="entry name" value="RIBOFLAVIN TRANSPORTER"/>
    <property type="match status" value="1"/>
</dbReference>
<gene>
    <name evidence="10" type="ORF">SSS_3385</name>
</gene>
<dbReference type="Proteomes" id="UP000070412">
    <property type="component" value="Unassembled WGS sequence"/>
</dbReference>
<evidence type="ECO:0000256" key="2">
    <source>
        <dbReference type="ARBA" id="ARBA00004651"/>
    </source>
</evidence>
<organism evidence="10">
    <name type="scientific">Sarcoptes scabiei</name>
    <name type="common">Itch mite</name>
    <name type="synonym">Acarus scabiei</name>
    <dbReference type="NCBI Taxonomy" id="52283"/>
    <lineage>
        <taxon>Eukaryota</taxon>
        <taxon>Metazoa</taxon>
        <taxon>Ecdysozoa</taxon>
        <taxon>Arthropoda</taxon>
        <taxon>Chelicerata</taxon>
        <taxon>Arachnida</taxon>
        <taxon>Acari</taxon>
        <taxon>Acariformes</taxon>
        <taxon>Sarcoptiformes</taxon>
        <taxon>Astigmata</taxon>
        <taxon>Psoroptidia</taxon>
        <taxon>Sarcoptoidea</taxon>
        <taxon>Sarcoptidae</taxon>
        <taxon>Sarcoptinae</taxon>
        <taxon>Sarcoptes</taxon>
    </lineage>
</organism>
<dbReference type="EnsemblMetazoa" id="SSS_3385s_mrna">
    <property type="protein sequence ID" value="KAF7489340.1"/>
    <property type="gene ID" value="SSS_3385"/>
</dbReference>
<feature type="transmembrane region" description="Helical" evidence="9">
    <location>
        <begin position="74"/>
        <end position="94"/>
    </location>
</feature>
<keyword evidence="12" id="KW-1185">Reference proteome</keyword>
<dbReference type="Pfam" id="PF06237">
    <property type="entry name" value="SLC52_ribofla_tr"/>
    <property type="match status" value="1"/>
</dbReference>
<accession>A0A834R2T7</accession>
<comment type="function">
    <text evidence="9">Plasma membrane transporter mediating the uptake by cells of the water soluble vitamin B2/riboflavin that plays a key role in biochemical oxidation-reduction reactions of the carbohydrate, lipid, and amino acid metabolism.</text>
</comment>
<reference evidence="11" key="3">
    <citation type="submission" date="2022-06" db="UniProtKB">
        <authorList>
            <consortium name="EnsemblMetazoa"/>
        </authorList>
    </citation>
    <scope>IDENTIFICATION</scope>
</reference>